<comment type="similarity">
    <text evidence="1">Belongs to the peptidase A1 family.</text>
</comment>
<keyword evidence="9" id="KW-1185">Reference proteome</keyword>
<dbReference type="Gene3D" id="2.40.70.10">
    <property type="entry name" value="Acid Proteases"/>
    <property type="match status" value="2"/>
</dbReference>
<keyword evidence="2" id="KW-0645">Protease</keyword>
<dbReference type="GO" id="GO:0006508">
    <property type="term" value="P:proteolysis"/>
    <property type="evidence" value="ECO:0007669"/>
    <property type="project" value="UniProtKB-KW"/>
</dbReference>
<name>A0A9N8P9Z6_9PEZI</name>
<proteinExistence type="inferred from homology"/>
<keyword evidence="3" id="KW-0732">Signal</keyword>
<evidence type="ECO:0000259" key="7">
    <source>
        <dbReference type="PROSITE" id="PS51767"/>
    </source>
</evidence>
<dbReference type="AlphaFoldDB" id="A0A9N8P9Z6"/>
<gene>
    <name evidence="8" type="ORF">AWRI4619_LOCUS4509</name>
</gene>
<evidence type="ECO:0000313" key="8">
    <source>
        <dbReference type="EMBL" id="CAD0087214.1"/>
    </source>
</evidence>
<dbReference type="Proteomes" id="UP000716446">
    <property type="component" value="Unassembled WGS sequence"/>
</dbReference>
<evidence type="ECO:0000256" key="2">
    <source>
        <dbReference type="ARBA" id="ARBA00022670"/>
    </source>
</evidence>
<dbReference type="PANTHER" id="PTHR47965">
    <property type="entry name" value="ASPARTYL PROTEASE-RELATED"/>
    <property type="match status" value="1"/>
</dbReference>
<protein>
    <recommendedName>
        <fullName evidence="7">Peptidase A1 domain-containing protein</fullName>
    </recommendedName>
</protein>
<organism evidence="8 9">
    <name type="scientific">Aureobasidium vineae</name>
    <dbReference type="NCBI Taxonomy" id="2773715"/>
    <lineage>
        <taxon>Eukaryota</taxon>
        <taxon>Fungi</taxon>
        <taxon>Dikarya</taxon>
        <taxon>Ascomycota</taxon>
        <taxon>Pezizomycotina</taxon>
        <taxon>Dothideomycetes</taxon>
        <taxon>Dothideomycetidae</taxon>
        <taxon>Dothideales</taxon>
        <taxon>Saccotheciaceae</taxon>
        <taxon>Aureobasidium</taxon>
    </lineage>
</organism>
<dbReference type="GO" id="GO:0004190">
    <property type="term" value="F:aspartic-type endopeptidase activity"/>
    <property type="evidence" value="ECO:0007669"/>
    <property type="project" value="UniProtKB-KW"/>
</dbReference>
<keyword evidence="5" id="KW-0378">Hydrolase</keyword>
<reference evidence="8" key="1">
    <citation type="submission" date="2020-06" db="EMBL/GenBank/DDBJ databases">
        <authorList>
            <person name="Onetto C."/>
        </authorList>
    </citation>
    <scope>NUCLEOTIDE SEQUENCE</scope>
</reference>
<evidence type="ECO:0000256" key="5">
    <source>
        <dbReference type="ARBA" id="ARBA00022801"/>
    </source>
</evidence>
<dbReference type="InterPro" id="IPR033121">
    <property type="entry name" value="PEPTIDASE_A1"/>
</dbReference>
<evidence type="ECO:0000256" key="1">
    <source>
        <dbReference type="ARBA" id="ARBA00007447"/>
    </source>
</evidence>
<accession>A0A9N8P9Z6</accession>
<evidence type="ECO:0000256" key="6">
    <source>
        <dbReference type="ARBA" id="ARBA00023145"/>
    </source>
</evidence>
<dbReference type="Pfam" id="PF00026">
    <property type="entry name" value="Asp"/>
    <property type="match status" value="1"/>
</dbReference>
<dbReference type="EMBL" id="CAIJEN010000005">
    <property type="protein sequence ID" value="CAD0087214.1"/>
    <property type="molecule type" value="Genomic_DNA"/>
</dbReference>
<dbReference type="PANTHER" id="PTHR47965:SF12">
    <property type="entry name" value="ASPARTIC PROTEINASE 3-RELATED"/>
    <property type="match status" value="1"/>
</dbReference>
<dbReference type="SUPFAM" id="SSF50630">
    <property type="entry name" value="Acid proteases"/>
    <property type="match status" value="1"/>
</dbReference>
<feature type="domain" description="Peptidase A1" evidence="7">
    <location>
        <begin position="1"/>
        <end position="278"/>
    </location>
</feature>
<dbReference type="PROSITE" id="PS51767">
    <property type="entry name" value="PEPTIDASE_A1"/>
    <property type="match status" value="1"/>
</dbReference>
<sequence>MANFMMGSTWFKGDYIRDTMVMKLPFGLANELNETFEPFTEIMGLGYSSNMPHWRLVQASAISSRLYSIYLNKLDQYGSILFGGVDTAKYQGPLTTLNFLHSRNTGKVDNFYLHVKEIKIKPYNESCRTIFRSTNDHKIRTKPDTGTPDWQLPTSVYQEVIRHAGCEPSEESWPGVPKGKFVRPCSEVARGSANTAHFEVTFAGNGSNTASLRLELADLFSPITKKDGSAATDDSGQPMCWLRVTRQPYDGRTRLTSSSVMRAGFWMFDLDNGQVSMAQANLGANSSNVVQVEADKVEGLMSASVTYELSTATNIIGYATGTESYPTPTGIGLYNPSNDHSPRRSRNNAHVHLFENTATIVGLEVSGFWVICVAVVVTMGTLAL</sequence>
<comment type="caution">
    <text evidence="8">The sequence shown here is derived from an EMBL/GenBank/DDBJ whole genome shotgun (WGS) entry which is preliminary data.</text>
</comment>
<keyword evidence="4" id="KW-0064">Aspartyl protease</keyword>
<dbReference type="InterPro" id="IPR001461">
    <property type="entry name" value="Aspartic_peptidase_A1"/>
</dbReference>
<keyword evidence="6" id="KW-0865">Zymogen</keyword>
<evidence type="ECO:0000313" key="9">
    <source>
        <dbReference type="Proteomes" id="UP000716446"/>
    </source>
</evidence>
<dbReference type="InterPro" id="IPR021109">
    <property type="entry name" value="Peptidase_aspartic_dom_sf"/>
</dbReference>
<evidence type="ECO:0000256" key="3">
    <source>
        <dbReference type="ARBA" id="ARBA00022729"/>
    </source>
</evidence>
<evidence type="ECO:0000256" key="4">
    <source>
        <dbReference type="ARBA" id="ARBA00022750"/>
    </source>
</evidence>